<dbReference type="PANTHER" id="PTHR43740:SF2">
    <property type="entry name" value="LEUCINE--TRNA LIGASE, MITOCHONDRIAL"/>
    <property type="match status" value="1"/>
</dbReference>
<dbReference type="GO" id="GO:0004823">
    <property type="term" value="F:leucine-tRNA ligase activity"/>
    <property type="evidence" value="ECO:0007669"/>
    <property type="project" value="UniProtKB-UniRule"/>
</dbReference>
<evidence type="ECO:0000256" key="11">
    <source>
        <dbReference type="RuleBase" id="RU363035"/>
    </source>
</evidence>
<dbReference type="RefSeq" id="WP_247414183.1">
    <property type="nucleotide sequence ID" value="NZ_JALLGW010000001.1"/>
</dbReference>
<dbReference type="GO" id="GO:0005524">
    <property type="term" value="F:ATP binding"/>
    <property type="evidence" value="ECO:0007669"/>
    <property type="project" value="UniProtKB-KW"/>
</dbReference>
<dbReference type="Pfam" id="PF08264">
    <property type="entry name" value="Anticodon_1"/>
    <property type="match status" value="1"/>
</dbReference>
<evidence type="ECO:0000259" key="15">
    <source>
        <dbReference type="Pfam" id="PF09334"/>
    </source>
</evidence>
<dbReference type="GO" id="GO:0005737">
    <property type="term" value="C:cytoplasm"/>
    <property type="evidence" value="ECO:0007669"/>
    <property type="project" value="UniProtKB-UniRule"/>
</dbReference>
<dbReference type="CDD" id="cd00812">
    <property type="entry name" value="LeuRS_core"/>
    <property type="match status" value="1"/>
</dbReference>
<evidence type="ECO:0000259" key="14">
    <source>
        <dbReference type="Pfam" id="PF08264"/>
    </source>
</evidence>
<feature type="region of interest" description="Disordered" evidence="12">
    <location>
        <begin position="288"/>
        <end position="308"/>
    </location>
</feature>
<evidence type="ECO:0000256" key="4">
    <source>
        <dbReference type="ARBA" id="ARBA00022598"/>
    </source>
</evidence>
<evidence type="ECO:0000256" key="8">
    <source>
        <dbReference type="ARBA" id="ARBA00023146"/>
    </source>
</evidence>
<accession>A0ABD5RL09</accession>
<dbReference type="InterPro" id="IPR025709">
    <property type="entry name" value="Leu_tRNA-synth_edit"/>
</dbReference>
<evidence type="ECO:0000313" key="18">
    <source>
        <dbReference type="Proteomes" id="UP001596099"/>
    </source>
</evidence>
<dbReference type="InterPro" id="IPR001412">
    <property type="entry name" value="aa-tRNA-synth_I_CS"/>
</dbReference>
<dbReference type="InterPro" id="IPR013155">
    <property type="entry name" value="M/V/L/I-tRNA-synth_anticd-bd"/>
</dbReference>
<evidence type="ECO:0000256" key="7">
    <source>
        <dbReference type="ARBA" id="ARBA00022917"/>
    </source>
</evidence>
<dbReference type="AlphaFoldDB" id="A0ABD5RL09"/>
<comment type="catalytic activity">
    <reaction evidence="9">
        <text>tRNA(Leu) + L-leucine + ATP = L-leucyl-tRNA(Leu) + AMP + diphosphate</text>
        <dbReference type="Rhea" id="RHEA:11688"/>
        <dbReference type="Rhea" id="RHEA-COMP:9613"/>
        <dbReference type="Rhea" id="RHEA-COMP:9622"/>
        <dbReference type="ChEBI" id="CHEBI:30616"/>
        <dbReference type="ChEBI" id="CHEBI:33019"/>
        <dbReference type="ChEBI" id="CHEBI:57427"/>
        <dbReference type="ChEBI" id="CHEBI:78442"/>
        <dbReference type="ChEBI" id="CHEBI:78494"/>
        <dbReference type="ChEBI" id="CHEBI:456215"/>
        <dbReference type="EC" id="6.1.1.4"/>
    </reaction>
</comment>
<keyword evidence="4 11" id="KW-0436">Ligase</keyword>
<feature type="domain" description="Methionyl/Leucyl tRNA synthetase" evidence="15">
    <location>
        <begin position="41"/>
        <end position="189"/>
    </location>
</feature>
<dbReference type="Pfam" id="PF13603">
    <property type="entry name" value="tRNA-synt_1_2"/>
    <property type="match status" value="1"/>
</dbReference>
<keyword evidence="5 11" id="KW-0547">Nucleotide-binding</keyword>
<dbReference type="NCBIfam" id="TIGR00396">
    <property type="entry name" value="leuS_bact"/>
    <property type="match status" value="1"/>
</dbReference>
<evidence type="ECO:0000256" key="12">
    <source>
        <dbReference type="SAM" id="MobiDB-lite"/>
    </source>
</evidence>
<evidence type="ECO:0000256" key="9">
    <source>
        <dbReference type="ARBA" id="ARBA00047469"/>
    </source>
</evidence>
<evidence type="ECO:0000259" key="16">
    <source>
        <dbReference type="Pfam" id="PF13603"/>
    </source>
</evidence>
<dbReference type="Proteomes" id="UP001596099">
    <property type="component" value="Unassembled WGS sequence"/>
</dbReference>
<dbReference type="Gene3D" id="1.10.10.720">
    <property type="entry name" value="leucyl-tRNA synthetase"/>
    <property type="match status" value="1"/>
</dbReference>
<dbReference type="Pfam" id="PF00133">
    <property type="entry name" value="tRNA-synt_1"/>
    <property type="match status" value="1"/>
</dbReference>
<dbReference type="InterPro" id="IPR002302">
    <property type="entry name" value="Leu-tRNA-ligase"/>
</dbReference>
<dbReference type="InterPro" id="IPR009008">
    <property type="entry name" value="Val/Leu/Ile-tRNA-synth_edit"/>
</dbReference>
<sequence length="879" mass="99101">MQDQDRRGFDHSEIEPRWQGEWDDADVFHIPDDADDPTYVLGMFPYTSGELHMGHVRNYTITDAYARFRRMRGEHVLHPIGWDSFGLPAENAAIERDTNPRDWTLSCIETMREQMHAMGFGYDWDREIATCDPDYFRWNQWLFERLHEEGLVYREASEVNWCPSCETVLADEQVEGDEEVCWRCGTPVETRELDQWFWGITEYADELADDLEELDGWPDNVRQMQENWIGRQPGARLEFQVSDHGPVEVFTTRIDTIYGATFFALAPGHHIAQEVAERDDDVRRFVEEEADPEGDEPKGVKTDLTATNPATGEEIPVYVADFVLSDVGTGALMGVPGHDTRDHAFASEYGIDIVPVVAPSTDEVPDVSEAAFTDDGVLVNSDDYSGTESAVARDELTSDIESATDHVQYRLRDWGISRQRYWGTPIPVVHCEDCGPVMVPEEELPVELPEFVHTTGNPLDEATKWKRTTCPDCGGDAERETDTMDTFVDSAWYFLRFVSPDDEDAPFDVEQADDWMPVDQYVGGIEHAVMHLLYSRFVTKAIADMEMLDHREPFENLVTQGMVLADGEKMSKSKGNGVSPLAIVDEYGADTARLFTMQAARPERDFDWSETGVQSAYGFLQRLYETVEEFTESPPEGERDAIAEYVAREIDATIVSARESYEDLTFAEALRETRDLVGLLRQYRDYTDPHAETYERGLSVATRLLAPVTPHVAEEVWSTLGHDGFAAEASFPTPAGDASDADRERQLVENTREDVRNIVDVAGIEDPEQVTIVVAPEWKHRALDIAIESDAPNVIGELMQEDDIREKGDEAASYGQNLQNERQSLTSALAPERELDVLRQAAWLVEREFGADVVVVPAAEADESVAKKATPSRPAIQID</sequence>
<keyword evidence="6 11" id="KW-0067">ATP-binding</keyword>
<keyword evidence="8 11" id="KW-0030">Aminoacyl-tRNA synthetase</keyword>
<dbReference type="HAMAP" id="MF_00049_B">
    <property type="entry name" value="Leu_tRNA_synth_B"/>
    <property type="match status" value="1"/>
</dbReference>
<dbReference type="Gene3D" id="1.10.730.10">
    <property type="entry name" value="Isoleucyl-tRNA Synthetase, Domain 1"/>
    <property type="match status" value="1"/>
</dbReference>
<dbReference type="FunFam" id="3.40.50.620:FF:000003">
    <property type="entry name" value="Leucine--tRNA ligase"/>
    <property type="match status" value="1"/>
</dbReference>
<evidence type="ECO:0000259" key="13">
    <source>
        <dbReference type="Pfam" id="PF00133"/>
    </source>
</evidence>
<dbReference type="InterPro" id="IPR015413">
    <property type="entry name" value="Methionyl/Leucyl_tRNA_Synth"/>
</dbReference>
<dbReference type="PANTHER" id="PTHR43740">
    <property type="entry name" value="LEUCYL-TRNA SYNTHETASE"/>
    <property type="match status" value="1"/>
</dbReference>
<comment type="similarity">
    <text evidence="1 11">Belongs to the class-I aminoacyl-tRNA synthetase family.</text>
</comment>
<dbReference type="PROSITE" id="PS00178">
    <property type="entry name" value="AA_TRNA_LIGASE_I"/>
    <property type="match status" value="1"/>
</dbReference>
<dbReference type="Pfam" id="PF09334">
    <property type="entry name" value="tRNA-synt_1g"/>
    <property type="match status" value="1"/>
</dbReference>
<dbReference type="FunFam" id="3.40.50.620:FF:000056">
    <property type="entry name" value="Leucine--tRNA ligase"/>
    <property type="match status" value="1"/>
</dbReference>
<dbReference type="CDD" id="cd07958">
    <property type="entry name" value="Anticodon_Ia_Leu_BEm"/>
    <property type="match status" value="1"/>
</dbReference>
<dbReference type="EC" id="6.1.1.4" evidence="2 10"/>
<keyword evidence="3" id="KW-0963">Cytoplasm</keyword>
<feature type="domain" description="Leucyl-tRNA synthetase editing" evidence="16">
    <location>
        <begin position="226"/>
        <end position="399"/>
    </location>
</feature>
<evidence type="ECO:0000256" key="10">
    <source>
        <dbReference type="NCBIfam" id="TIGR00396"/>
    </source>
</evidence>
<dbReference type="InterPro" id="IPR014729">
    <property type="entry name" value="Rossmann-like_a/b/a_fold"/>
</dbReference>
<dbReference type="PRINTS" id="PR00985">
    <property type="entry name" value="TRNASYNTHLEU"/>
</dbReference>
<comment type="caution">
    <text evidence="17">The sequence shown here is derived from an EMBL/GenBank/DDBJ whole genome shotgun (WGS) entry which is preliminary data.</text>
</comment>
<dbReference type="InterPro" id="IPR002300">
    <property type="entry name" value="aa-tRNA-synth_Ia"/>
</dbReference>
<feature type="domain" description="Methionyl/Valyl/Leucyl/Isoleucyl-tRNA synthetase anticodon-binding" evidence="14">
    <location>
        <begin position="645"/>
        <end position="765"/>
    </location>
</feature>
<dbReference type="SUPFAM" id="SSF47323">
    <property type="entry name" value="Anticodon-binding domain of a subclass of class I aminoacyl-tRNA synthetases"/>
    <property type="match status" value="1"/>
</dbReference>
<dbReference type="EMBL" id="JBHSQH010000001">
    <property type="protein sequence ID" value="MFC5971277.1"/>
    <property type="molecule type" value="Genomic_DNA"/>
</dbReference>
<dbReference type="FunFam" id="1.10.730.10:FF:000002">
    <property type="entry name" value="Leucine--tRNA ligase"/>
    <property type="match status" value="1"/>
</dbReference>
<dbReference type="GO" id="GO:0006429">
    <property type="term" value="P:leucyl-tRNA aminoacylation"/>
    <property type="evidence" value="ECO:0007669"/>
    <property type="project" value="UniProtKB-UniRule"/>
</dbReference>
<evidence type="ECO:0000256" key="3">
    <source>
        <dbReference type="ARBA" id="ARBA00022490"/>
    </source>
</evidence>
<dbReference type="Gene3D" id="3.40.50.620">
    <property type="entry name" value="HUPs"/>
    <property type="match status" value="2"/>
</dbReference>
<evidence type="ECO:0000256" key="5">
    <source>
        <dbReference type="ARBA" id="ARBA00022741"/>
    </source>
</evidence>
<evidence type="ECO:0000256" key="1">
    <source>
        <dbReference type="ARBA" id="ARBA00005594"/>
    </source>
</evidence>
<proteinExistence type="inferred from homology"/>
<organism evidence="17 18">
    <name type="scientific">Halomarina salina</name>
    <dbReference type="NCBI Taxonomy" id="1872699"/>
    <lineage>
        <taxon>Archaea</taxon>
        <taxon>Methanobacteriati</taxon>
        <taxon>Methanobacteriota</taxon>
        <taxon>Stenosarchaea group</taxon>
        <taxon>Halobacteria</taxon>
        <taxon>Halobacteriales</taxon>
        <taxon>Natronomonadaceae</taxon>
        <taxon>Halomarina</taxon>
    </lineage>
</organism>
<dbReference type="SUPFAM" id="SSF50677">
    <property type="entry name" value="ValRS/IleRS/LeuRS editing domain"/>
    <property type="match status" value="1"/>
</dbReference>
<feature type="domain" description="Aminoacyl-tRNA synthetase class Ia" evidence="13">
    <location>
        <begin position="411"/>
        <end position="608"/>
    </location>
</feature>
<gene>
    <name evidence="17" type="primary">leuS</name>
    <name evidence="17" type="ORF">ACFPYI_08050</name>
</gene>
<protein>
    <recommendedName>
        <fullName evidence="2 10">Leucine--tRNA ligase</fullName>
        <ecNumber evidence="2 10">6.1.1.4</ecNumber>
    </recommendedName>
</protein>
<dbReference type="Gene3D" id="3.30.2320.20">
    <property type="entry name" value="Class I aminoacyl-tRNA synthetases (RS)"/>
    <property type="match status" value="1"/>
</dbReference>
<evidence type="ECO:0000256" key="6">
    <source>
        <dbReference type="ARBA" id="ARBA00022840"/>
    </source>
</evidence>
<keyword evidence="18" id="KW-1185">Reference proteome</keyword>
<dbReference type="InterPro" id="IPR009080">
    <property type="entry name" value="tRNAsynth_Ia_anticodon-bd"/>
</dbReference>
<dbReference type="SUPFAM" id="SSF52374">
    <property type="entry name" value="Nucleotidylyl transferase"/>
    <property type="match status" value="1"/>
</dbReference>
<keyword evidence="7 11" id="KW-0648">Protein biosynthesis</keyword>
<evidence type="ECO:0000313" key="17">
    <source>
        <dbReference type="EMBL" id="MFC5971277.1"/>
    </source>
</evidence>
<evidence type="ECO:0000256" key="2">
    <source>
        <dbReference type="ARBA" id="ARBA00013164"/>
    </source>
</evidence>
<reference evidence="17 18" key="1">
    <citation type="journal article" date="2019" name="Int. J. Syst. Evol. Microbiol.">
        <title>The Global Catalogue of Microorganisms (GCM) 10K type strain sequencing project: providing services to taxonomists for standard genome sequencing and annotation.</title>
        <authorList>
            <consortium name="The Broad Institute Genomics Platform"/>
            <consortium name="The Broad Institute Genome Sequencing Center for Infectious Disease"/>
            <person name="Wu L."/>
            <person name="Ma J."/>
        </authorList>
    </citation>
    <scope>NUCLEOTIDE SEQUENCE [LARGE SCALE GENOMIC DNA]</scope>
    <source>
        <strain evidence="17 18">CGMCC 1.12543</strain>
    </source>
</reference>
<name>A0ABD5RL09_9EURY</name>